<dbReference type="InterPro" id="IPR029069">
    <property type="entry name" value="HotDog_dom_sf"/>
</dbReference>
<gene>
    <name evidence="2" type="ORF">LG52_1698</name>
</gene>
<dbReference type="SUPFAM" id="SSF54637">
    <property type="entry name" value="Thioesterase/thiol ester dehydrase-isomerase"/>
    <property type="match status" value="1"/>
</dbReference>
<dbReference type="InterPro" id="IPR006683">
    <property type="entry name" value="Thioestr_dom"/>
</dbReference>
<feature type="domain" description="Thioesterase" evidence="1">
    <location>
        <begin position="57"/>
        <end position="140"/>
    </location>
</feature>
<dbReference type="Gene3D" id="3.10.129.10">
    <property type="entry name" value="Hotdog Thioesterase"/>
    <property type="match status" value="1"/>
</dbReference>
<name>A0A0D8BRW8_GEOKU</name>
<sequence length="160" mass="17416">MEPQVIHAIQDDYPDEFAWCYGCGRLNEHGHHFRTGWQGDKTVTVYTPRPEHTAIPGFVYGGLIASLIDCHGTGSAALALHRKNGHEPGSGETPPRFVTASLHVDFVKPTPHGAPLVAVGTVTEIHPKKWQVDTEVFANGELCARGQVVAVVMPKTFVRA</sequence>
<dbReference type="AlphaFoldDB" id="A0A0D8BRW8"/>
<dbReference type="Pfam" id="PF03061">
    <property type="entry name" value="4HBT"/>
    <property type="match status" value="1"/>
</dbReference>
<evidence type="ECO:0000259" key="1">
    <source>
        <dbReference type="Pfam" id="PF03061"/>
    </source>
</evidence>
<proteinExistence type="predicted"/>
<reference evidence="2 3" key="1">
    <citation type="submission" date="2015-01" db="EMBL/GenBank/DDBJ databases">
        <authorList>
            <person name="Filippidou S."/>
            <person name="Jeanneret N."/>
            <person name="Russel-Delif L."/>
            <person name="Junier T."/>
            <person name="Wunderlin T."/>
            <person name="Molina V."/>
            <person name="Johnson S.L."/>
            <person name="Davenport K.W."/>
            <person name="Chain P.S."/>
            <person name="Dorador C."/>
            <person name="Junier P."/>
        </authorList>
    </citation>
    <scope>NUCLEOTIDE SEQUENCE [LARGE SCALE GENOMIC DNA]</scope>
    <source>
        <strain evidence="2 3">Et7/4</strain>
    </source>
</reference>
<dbReference type="Proteomes" id="UP000032522">
    <property type="component" value="Unassembled WGS sequence"/>
</dbReference>
<dbReference type="CDD" id="cd03443">
    <property type="entry name" value="PaaI_thioesterase"/>
    <property type="match status" value="1"/>
</dbReference>
<dbReference type="RefSeq" id="WP_044731609.1">
    <property type="nucleotide sequence ID" value="NZ_JYBP01000003.1"/>
</dbReference>
<dbReference type="OrthoDB" id="9792301at2"/>
<protein>
    <submittedName>
        <fullName evidence="2">Thioesterase superfamily protein</fullName>
    </submittedName>
</protein>
<dbReference type="EMBL" id="JYBP01000003">
    <property type="protein sequence ID" value="KJE26896.1"/>
    <property type="molecule type" value="Genomic_DNA"/>
</dbReference>
<dbReference type="PATRIC" id="fig|1462.6.peg.1919"/>
<evidence type="ECO:0000313" key="2">
    <source>
        <dbReference type="EMBL" id="KJE26896.1"/>
    </source>
</evidence>
<organism evidence="2 3">
    <name type="scientific">Geobacillus kaustophilus</name>
    <dbReference type="NCBI Taxonomy" id="1462"/>
    <lineage>
        <taxon>Bacteria</taxon>
        <taxon>Bacillati</taxon>
        <taxon>Bacillota</taxon>
        <taxon>Bacilli</taxon>
        <taxon>Bacillales</taxon>
        <taxon>Anoxybacillaceae</taxon>
        <taxon>Geobacillus</taxon>
        <taxon>Geobacillus thermoleovorans group</taxon>
    </lineage>
</organism>
<evidence type="ECO:0000313" key="3">
    <source>
        <dbReference type="Proteomes" id="UP000032522"/>
    </source>
</evidence>
<comment type="caution">
    <text evidence="2">The sequence shown here is derived from an EMBL/GenBank/DDBJ whole genome shotgun (WGS) entry which is preliminary data.</text>
</comment>
<accession>A0A0D8BRW8</accession>